<gene>
    <name evidence="2" type="ORF">Cgig2_015405</name>
</gene>
<dbReference type="Proteomes" id="UP001153076">
    <property type="component" value="Unassembled WGS sequence"/>
</dbReference>
<protein>
    <submittedName>
        <fullName evidence="2">Uncharacterized protein</fullName>
    </submittedName>
</protein>
<organism evidence="2 3">
    <name type="scientific">Carnegiea gigantea</name>
    <dbReference type="NCBI Taxonomy" id="171969"/>
    <lineage>
        <taxon>Eukaryota</taxon>
        <taxon>Viridiplantae</taxon>
        <taxon>Streptophyta</taxon>
        <taxon>Embryophyta</taxon>
        <taxon>Tracheophyta</taxon>
        <taxon>Spermatophyta</taxon>
        <taxon>Magnoliopsida</taxon>
        <taxon>eudicotyledons</taxon>
        <taxon>Gunneridae</taxon>
        <taxon>Pentapetalae</taxon>
        <taxon>Caryophyllales</taxon>
        <taxon>Cactineae</taxon>
        <taxon>Cactaceae</taxon>
        <taxon>Cactoideae</taxon>
        <taxon>Echinocereeae</taxon>
        <taxon>Carnegiea</taxon>
    </lineage>
</organism>
<evidence type="ECO:0000313" key="2">
    <source>
        <dbReference type="EMBL" id="KAJ8435550.1"/>
    </source>
</evidence>
<sequence length="164" mass="18664">MNWPQKKRKHSGERRPEEDDSQDRTIKGMRQVISVGNTLARLSTRGLKIHMRTLDQTSLGSKPCSNRSISLPHDDSMKLIAANYRIVRTQHISQRNDHAAYQGGDKKGKNPPRDGRWYYHVCTFASNIIMGRSLLDSLKSTLSINNLNIQYLVDDDSIGRIMGD</sequence>
<evidence type="ECO:0000313" key="3">
    <source>
        <dbReference type="Proteomes" id="UP001153076"/>
    </source>
</evidence>
<proteinExistence type="predicted"/>
<dbReference type="AlphaFoldDB" id="A0A9Q1K324"/>
<accession>A0A9Q1K324</accession>
<keyword evidence="3" id="KW-1185">Reference proteome</keyword>
<feature type="region of interest" description="Disordered" evidence="1">
    <location>
        <begin position="1"/>
        <end position="26"/>
    </location>
</feature>
<dbReference type="EMBL" id="JAKOGI010000405">
    <property type="protein sequence ID" value="KAJ8435550.1"/>
    <property type="molecule type" value="Genomic_DNA"/>
</dbReference>
<feature type="compositionally biased region" description="Basic and acidic residues" evidence="1">
    <location>
        <begin position="13"/>
        <end position="26"/>
    </location>
</feature>
<name>A0A9Q1K324_9CARY</name>
<reference evidence="2" key="1">
    <citation type="submission" date="2022-04" db="EMBL/GenBank/DDBJ databases">
        <title>Carnegiea gigantea Genome sequencing and assembly v2.</title>
        <authorList>
            <person name="Copetti D."/>
            <person name="Sanderson M.J."/>
            <person name="Burquez A."/>
            <person name="Wojciechowski M.F."/>
        </authorList>
    </citation>
    <scope>NUCLEOTIDE SEQUENCE</scope>
    <source>
        <strain evidence="2">SGP5-SGP5p</strain>
        <tissue evidence="2">Aerial part</tissue>
    </source>
</reference>
<evidence type="ECO:0000256" key="1">
    <source>
        <dbReference type="SAM" id="MobiDB-lite"/>
    </source>
</evidence>
<comment type="caution">
    <text evidence="2">The sequence shown here is derived from an EMBL/GenBank/DDBJ whole genome shotgun (WGS) entry which is preliminary data.</text>
</comment>
<feature type="compositionally biased region" description="Basic residues" evidence="1">
    <location>
        <begin position="1"/>
        <end position="12"/>
    </location>
</feature>